<dbReference type="Pfam" id="PF00347">
    <property type="entry name" value="Ribosomal_L6"/>
    <property type="match status" value="2"/>
</dbReference>
<dbReference type="PROSITE" id="PS00525">
    <property type="entry name" value="RIBOSOMAL_L6_1"/>
    <property type="match status" value="1"/>
</dbReference>
<comment type="function">
    <text evidence="4 6">This protein binds to the 23S rRNA, and is important in its secondary structure. It is located near the subunit interface in the base of the L7/L12 stalk, and near the tRNA binding site of the peptidyltransferase center.</text>
</comment>
<evidence type="ECO:0000256" key="3">
    <source>
        <dbReference type="ARBA" id="ARBA00023274"/>
    </source>
</evidence>
<keyword evidence="9" id="KW-1185">Reference proteome</keyword>
<comment type="similarity">
    <text evidence="1 4 5">Belongs to the universal ribosomal protein uL6 family.</text>
</comment>
<keyword evidence="4 6" id="KW-0694">RNA-binding</keyword>
<comment type="caution">
    <text evidence="8">The sequence shown here is derived from an EMBL/GenBank/DDBJ whole genome shotgun (WGS) entry which is preliminary data.</text>
</comment>
<name>A0A3D9HW71_9PROT</name>
<dbReference type="GO" id="GO:0022625">
    <property type="term" value="C:cytosolic large ribosomal subunit"/>
    <property type="evidence" value="ECO:0007669"/>
    <property type="project" value="UniProtKB-UniRule"/>
</dbReference>
<dbReference type="AlphaFoldDB" id="A0A3D9HW71"/>
<dbReference type="Gene3D" id="3.90.930.12">
    <property type="entry name" value="Ribosomal protein L6, alpha-beta domain"/>
    <property type="match status" value="2"/>
</dbReference>
<dbReference type="NCBIfam" id="TIGR03654">
    <property type="entry name" value="L6_bact"/>
    <property type="match status" value="1"/>
</dbReference>
<dbReference type="FunFam" id="3.90.930.12:FF:000001">
    <property type="entry name" value="50S ribosomal protein L6"/>
    <property type="match status" value="1"/>
</dbReference>
<protein>
    <recommendedName>
        <fullName evidence="4">Large ribosomal subunit protein uL6</fullName>
    </recommendedName>
</protein>
<comment type="subunit">
    <text evidence="4">Part of the 50S ribosomal subunit.</text>
</comment>
<accession>A0A3D9HW71</accession>
<gene>
    <name evidence="4" type="primary">rplF</name>
    <name evidence="8" type="ORF">DFP90_101511</name>
</gene>
<evidence type="ECO:0000256" key="4">
    <source>
        <dbReference type="HAMAP-Rule" id="MF_01365"/>
    </source>
</evidence>
<evidence type="ECO:0000313" key="8">
    <source>
        <dbReference type="EMBL" id="RED53717.1"/>
    </source>
</evidence>
<organism evidence="8 9">
    <name type="scientific">Aestuariispira insulae</name>
    <dbReference type="NCBI Taxonomy" id="1461337"/>
    <lineage>
        <taxon>Bacteria</taxon>
        <taxon>Pseudomonadati</taxon>
        <taxon>Pseudomonadota</taxon>
        <taxon>Alphaproteobacteria</taxon>
        <taxon>Rhodospirillales</taxon>
        <taxon>Kiloniellaceae</taxon>
        <taxon>Aestuariispira</taxon>
    </lineage>
</organism>
<dbReference type="Proteomes" id="UP000256845">
    <property type="component" value="Unassembled WGS sequence"/>
</dbReference>
<dbReference type="InterPro" id="IPR002358">
    <property type="entry name" value="Ribosomal_uL6_CS"/>
</dbReference>
<dbReference type="RefSeq" id="WP_115934832.1">
    <property type="nucleotide sequence ID" value="NZ_QRDW01000001.1"/>
</dbReference>
<evidence type="ECO:0000313" key="9">
    <source>
        <dbReference type="Proteomes" id="UP000256845"/>
    </source>
</evidence>
<dbReference type="SUPFAM" id="SSF56053">
    <property type="entry name" value="Ribosomal protein L6"/>
    <property type="match status" value="2"/>
</dbReference>
<dbReference type="PRINTS" id="PR00059">
    <property type="entry name" value="RIBOSOMALL6"/>
</dbReference>
<reference evidence="8 9" key="1">
    <citation type="submission" date="2018-07" db="EMBL/GenBank/DDBJ databases">
        <title>Genomic Encyclopedia of Type Strains, Phase III (KMG-III): the genomes of soil and plant-associated and newly described type strains.</title>
        <authorList>
            <person name="Whitman W."/>
        </authorList>
    </citation>
    <scope>NUCLEOTIDE SEQUENCE [LARGE SCALE GENOMIC DNA]</scope>
    <source>
        <strain evidence="8 9">CECT 8488</strain>
    </source>
</reference>
<evidence type="ECO:0000256" key="1">
    <source>
        <dbReference type="ARBA" id="ARBA00009356"/>
    </source>
</evidence>
<dbReference type="OrthoDB" id="9805007at2"/>
<keyword evidence="3 4" id="KW-0687">Ribonucleoprotein</keyword>
<evidence type="ECO:0000256" key="2">
    <source>
        <dbReference type="ARBA" id="ARBA00022980"/>
    </source>
</evidence>
<dbReference type="EMBL" id="QRDW01000001">
    <property type="protein sequence ID" value="RED53717.1"/>
    <property type="molecule type" value="Genomic_DNA"/>
</dbReference>
<dbReference type="PANTHER" id="PTHR11655:SF14">
    <property type="entry name" value="LARGE RIBOSOMAL SUBUNIT PROTEIN UL6M"/>
    <property type="match status" value="1"/>
</dbReference>
<dbReference type="GO" id="GO:0002181">
    <property type="term" value="P:cytoplasmic translation"/>
    <property type="evidence" value="ECO:0007669"/>
    <property type="project" value="TreeGrafter"/>
</dbReference>
<keyword evidence="4 6" id="KW-0699">rRNA-binding</keyword>
<dbReference type="GO" id="GO:0003735">
    <property type="term" value="F:structural constituent of ribosome"/>
    <property type="evidence" value="ECO:0007669"/>
    <property type="project" value="UniProtKB-UniRule"/>
</dbReference>
<proteinExistence type="inferred from homology"/>
<feature type="domain" description="Large ribosomal subunit protein uL6 alpha-beta" evidence="7">
    <location>
        <begin position="11"/>
        <end position="82"/>
    </location>
</feature>
<dbReference type="PANTHER" id="PTHR11655">
    <property type="entry name" value="60S/50S RIBOSOMAL PROTEIN L6/L9"/>
    <property type="match status" value="1"/>
</dbReference>
<dbReference type="InterPro" id="IPR036789">
    <property type="entry name" value="Ribosomal_uL6-like_a/b-dom_sf"/>
</dbReference>
<evidence type="ECO:0000259" key="7">
    <source>
        <dbReference type="Pfam" id="PF00347"/>
    </source>
</evidence>
<dbReference type="HAMAP" id="MF_01365_B">
    <property type="entry name" value="Ribosomal_uL6_B"/>
    <property type="match status" value="1"/>
</dbReference>
<dbReference type="InterPro" id="IPR000702">
    <property type="entry name" value="Ribosomal_uL6-like"/>
</dbReference>
<dbReference type="InterPro" id="IPR019906">
    <property type="entry name" value="Ribosomal_uL6_bac-type"/>
</dbReference>
<keyword evidence="2 4" id="KW-0689">Ribosomal protein</keyword>
<dbReference type="GO" id="GO:0019843">
    <property type="term" value="F:rRNA binding"/>
    <property type="evidence" value="ECO:0007669"/>
    <property type="project" value="UniProtKB-UniRule"/>
</dbReference>
<dbReference type="PIRSF" id="PIRSF002162">
    <property type="entry name" value="Ribosomal_L6"/>
    <property type="match status" value="1"/>
</dbReference>
<dbReference type="InterPro" id="IPR020040">
    <property type="entry name" value="Ribosomal_uL6_a/b-dom"/>
</dbReference>
<evidence type="ECO:0000256" key="5">
    <source>
        <dbReference type="RuleBase" id="RU003869"/>
    </source>
</evidence>
<sequence>MSRVGKYPVTVPAGVDVSITDGAFVAKGKNGELTVPLMDFVEVSINDNEVVVTPTSKIKKARQAWGATRALINNAVIGASEGFTKKMEVKGVGYRAAVQGSILKLSLGFSHDIDFPIPSDIKIAIEGDRGQTIIAVSGPSKQRVGQIASEIRGYRPPEPYKGKGVRYLDEVIIRKEGKKK</sequence>
<evidence type="ECO:0000256" key="6">
    <source>
        <dbReference type="RuleBase" id="RU003870"/>
    </source>
</evidence>
<feature type="domain" description="Large ribosomal subunit protein uL6 alpha-beta" evidence="7">
    <location>
        <begin position="91"/>
        <end position="167"/>
    </location>
</feature>